<dbReference type="InterPro" id="IPR009012">
    <property type="entry name" value="GrpE_head"/>
</dbReference>
<comment type="subcellular location">
    <subcellularLocation>
        <location evidence="3">Cytoplasm</location>
    </subcellularLocation>
</comment>
<dbReference type="GO" id="GO:0005737">
    <property type="term" value="C:cytoplasm"/>
    <property type="evidence" value="ECO:0007669"/>
    <property type="project" value="UniProtKB-SubCell"/>
</dbReference>
<dbReference type="GO" id="GO:0000774">
    <property type="term" value="F:adenyl-nucleotide exchange factor activity"/>
    <property type="evidence" value="ECO:0007669"/>
    <property type="project" value="InterPro"/>
</dbReference>
<dbReference type="InterPro" id="IPR013805">
    <property type="entry name" value="GrpE_CC"/>
</dbReference>
<evidence type="ECO:0000256" key="1">
    <source>
        <dbReference type="ARBA" id="ARBA00009054"/>
    </source>
</evidence>
<dbReference type="SUPFAM" id="SSF51064">
    <property type="entry name" value="Head domain of nucleotide exchange factor GrpE"/>
    <property type="match status" value="1"/>
</dbReference>
<keyword evidence="2 3" id="KW-0143">Chaperone</keyword>
<dbReference type="PRINTS" id="PR00773">
    <property type="entry name" value="GRPEPROTEIN"/>
</dbReference>
<evidence type="ECO:0000313" key="6">
    <source>
        <dbReference type="EMBL" id="AKI98238.1"/>
    </source>
</evidence>
<dbReference type="STRING" id="1330330.IX53_03800"/>
<keyword evidence="7" id="KW-1185">Reference proteome</keyword>
<dbReference type="SUPFAM" id="SSF58014">
    <property type="entry name" value="Coiled-coil domain of nucleotide exchange factor GrpE"/>
    <property type="match status" value="1"/>
</dbReference>
<dbReference type="PATRIC" id="fig|1330330.3.peg.763"/>
<accession>A0A0G2ZHF7</accession>
<dbReference type="PANTHER" id="PTHR21237">
    <property type="entry name" value="GRPE PROTEIN"/>
    <property type="match status" value="1"/>
</dbReference>
<dbReference type="Proteomes" id="UP000035159">
    <property type="component" value="Chromosome"/>
</dbReference>
<evidence type="ECO:0000256" key="4">
    <source>
        <dbReference type="RuleBase" id="RU004478"/>
    </source>
</evidence>
<evidence type="ECO:0000256" key="3">
    <source>
        <dbReference type="HAMAP-Rule" id="MF_01151"/>
    </source>
</evidence>
<dbReference type="Gene3D" id="3.90.20.20">
    <property type="match status" value="1"/>
</dbReference>
<organism evidence="6 7">
    <name type="scientific">Kosmotoga pacifica</name>
    <dbReference type="NCBI Taxonomy" id="1330330"/>
    <lineage>
        <taxon>Bacteria</taxon>
        <taxon>Thermotogati</taxon>
        <taxon>Thermotogota</taxon>
        <taxon>Thermotogae</taxon>
        <taxon>Kosmotogales</taxon>
        <taxon>Kosmotogaceae</taxon>
        <taxon>Kosmotoga</taxon>
    </lineage>
</organism>
<dbReference type="CDD" id="cd00446">
    <property type="entry name" value="GrpE"/>
    <property type="match status" value="1"/>
</dbReference>
<reference evidence="6 7" key="1">
    <citation type="submission" date="2015-04" db="EMBL/GenBank/DDBJ databases">
        <title>Complete Genome Sequence of Kosmotoga pacifica SLHLJ1.</title>
        <authorList>
            <person name="Jiang L.J."/>
            <person name="Shao Z.Z."/>
            <person name="Jebbar M."/>
        </authorList>
    </citation>
    <scope>NUCLEOTIDE SEQUENCE [LARGE SCALE GENOMIC DNA]</scope>
    <source>
        <strain evidence="6 7">SLHLJ1</strain>
    </source>
</reference>
<dbReference type="InterPro" id="IPR000740">
    <property type="entry name" value="GrpE"/>
</dbReference>
<evidence type="ECO:0000256" key="5">
    <source>
        <dbReference type="SAM" id="Coils"/>
    </source>
</evidence>
<proteinExistence type="inferred from homology"/>
<dbReference type="OrthoDB" id="37628at2"/>
<dbReference type="PANTHER" id="PTHR21237:SF23">
    <property type="entry name" value="GRPE PROTEIN HOMOLOG, MITOCHONDRIAL"/>
    <property type="match status" value="1"/>
</dbReference>
<feature type="coiled-coil region" evidence="5">
    <location>
        <begin position="2"/>
        <end position="43"/>
    </location>
</feature>
<comment type="subunit">
    <text evidence="3">Homodimer.</text>
</comment>
<evidence type="ECO:0000256" key="2">
    <source>
        <dbReference type="ARBA" id="ARBA00023186"/>
    </source>
</evidence>
<dbReference type="EMBL" id="CP011232">
    <property type="protein sequence ID" value="AKI98238.1"/>
    <property type="molecule type" value="Genomic_DNA"/>
</dbReference>
<dbReference type="GO" id="GO:0051082">
    <property type="term" value="F:unfolded protein binding"/>
    <property type="evidence" value="ECO:0007669"/>
    <property type="project" value="TreeGrafter"/>
</dbReference>
<evidence type="ECO:0000313" key="7">
    <source>
        <dbReference type="Proteomes" id="UP000035159"/>
    </source>
</evidence>
<keyword evidence="5" id="KW-0175">Coiled coil</keyword>
<comment type="similarity">
    <text evidence="1 3 4">Belongs to the GrpE family.</text>
</comment>
<dbReference type="Pfam" id="PF01025">
    <property type="entry name" value="GrpE"/>
    <property type="match status" value="1"/>
</dbReference>
<dbReference type="GO" id="GO:0006457">
    <property type="term" value="P:protein folding"/>
    <property type="evidence" value="ECO:0007669"/>
    <property type="project" value="InterPro"/>
</dbReference>
<dbReference type="GO" id="GO:0051087">
    <property type="term" value="F:protein-folding chaperone binding"/>
    <property type="evidence" value="ECO:0007669"/>
    <property type="project" value="InterPro"/>
</dbReference>
<sequence>MIKNFEEILEKKDERIKELEDQLARLKAEFHNYRMALQREQEMLVKREKENVIFKLIGLLEDFERALNHGGNTSENFVRGIRMIYKRLSTILTEEGVEEILPATGTAFDPFRDEAVETVESDTAEEMSILEVREKGYRYADKILKAPKVVVAIKPKRVEEEKDKDKPSGQ</sequence>
<dbReference type="AlphaFoldDB" id="A0A0G2ZHF7"/>
<dbReference type="KEGG" id="kpf:IX53_03800"/>
<protein>
    <recommendedName>
        <fullName evidence="3">Protein GrpE</fullName>
    </recommendedName>
    <alternativeName>
        <fullName evidence="3">HSP-70 cofactor</fullName>
    </alternativeName>
</protein>
<comment type="function">
    <text evidence="3">Participates actively in the response to hyperosmotic and heat shock by preventing the aggregation of stress-denatured proteins, in association with DnaK and GrpE. It is the nucleotide exchange factor for DnaK and may function as a thermosensor. Unfolded proteins bind initially to DnaJ; upon interaction with the DnaJ-bound protein, DnaK hydrolyzes its bound ATP, resulting in the formation of a stable complex. GrpE releases ADP from DnaK; ATP binding to DnaK triggers the release of the substrate protein, thus completing the reaction cycle. Several rounds of ATP-dependent interactions between DnaJ, DnaK and GrpE are required for fully efficient folding.</text>
</comment>
<dbReference type="Gene3D" id="2.30.22.10">
    <property type="entry name" value="Head domain of nucleotide exchange factor GrpE"/>
    <property type="match status" value="1"/>
</dbReference>
<gene>
    <name evidence="3" type="primary">grpE</name>
    <name evidence="6" type="ORF">IX53_03800</name>
</gene>
<dbReference type="HAMAP" id="MF_01151">
    <property type="entry name" value="GrpE"/>
    <property type="match status" value="1"/>
</dbReference>
<dbReference type="GO" id="GO:0042803">
    <property type="term" value="F:protein homodimerization activity"/>
    <property type="evidence" value="ECO:0007669"/>
    <property type="project" value="InterPro"/>
</dbReference>
<keyword evidence="3" id="KW-0963">Cytoplasm</keyword>
<keyword evidence="3" id="KW-0346">Stress response</keyword>
<name>A0A0G2ZHF7_9BACT</name>